<sequence length="343" mass="36441">MVTGERQPRADSRPPTMSDVADRAGVSRQLVSMVMRGLPGPSEASQKLILEAAAALDFRPNASARLLRQKRTRLIGVMIISSNPFESRVVERLLERAADVGFHVVVAPMSEKRTTEVVISELLEQRVEAIAAFNPDPDSEALSRALDMLPVAWLGERSDDARADVVRTDDDEGLRLVVEHLVALGHREIAYAGGADGRVGTDRADTYRRAMKAAGLASHVDVLGVGFGEEDGATAAWILLGRDALPTAVVGSSDQCGAGLKAVFTQNGVAVPGDVSVTGYDDSDVAAFSYNALTTVRQDVEHTVDATLGSLLRRLADPALPPRETPTTATLVVRGSTGPARSV</sequence>
<feature type="region of interest" description="Disordered" evidence="4">
    <location>
        <begin position="1"/>
        <end position="22"/>
    </location>
</feature>
<dbReference type="SUPFAM" id="SSF53822">
    <property type="entry name" value="Periplasmic binding protein-like I"/>
    <property type="match status" value="1"/>
</dbReference>
<evidence type="ECO:0000256" key="1">
    <source>
        <dbReference type="ARBA" id="ARBA00023015"/>
    </source>
</evidence>
<gene>
    <name evidence="6" type="ORF">GCM10025780_36200</name>
</gene>
<protein>
    <submittedName>
        <fullName evidence="6">LacI family DNA-binding transcriptional regulator</fullName>
    </submittedName>
</protein>
<dbReference type="SUPFAM" id="SSF47413">
    <property type="entry name" value="lambda repressor-like DNA-binding domains"/>
    <property type="match status" value="1"/>
</dbReference>
<organism evidence="6 7">
    <name type="scientific">Frondihabitans cladoniiphilus</name>
    <dbReference type="NCBI Taxonomy" id="715785"/>
    <lineage>
        <taxon>Bacteria</taxon>
        <taxon>Bacillati</taxon>
        <taxon>Actinomycetota</taxon>
        <taxon>Actinomycetes</taxon>
        <taxon>Micrococcales</taxon>
        <taxon>Microbacteriaceae</taxon>
        <taxon>Frondihabitans</taxon>
    </lineage>
</organism>
<dbReference type="InterPro" id="IPR000843">
    <property type="entry name" value="HTH_LacI"/>
</dbReference>
<name>A0ABP8WBV3_9MICO</name>
<dbReference type="Pfam" id="PF00356">
    <property type="entry name" value="LacI"/>
    <property type="match status" value="1"/>
</dbReference>
<evidence type="ECO:0000256" key="4">
    <source>
        <dbReference type="SAM" id="MobiDB-lite"/>
    </source>
</evidence>
<keyword evidence="7" id="KW-1185">Reference proteome</keyword>
<keyword evidence="1" id="KW-0805">Transcription regulation</keyword>
<dbReference type="Proteomes" id="UP001501295">
    <property type="component" value="Unassembled WGS sequence"/>
</dbReference>
<dbReference type="InterPro" id="IPR010982">
    <property type="entry name" value="Lambda_DNA-bd_dom_sf"/>
</dbReference>
<evidence type="ECO:0000313" key="6">
    <source>
        <dbReference type="EMBL" id="GAA4686336.1"/>
    </source>
</evidence>
<dbReference type="InterPro" id="IPR046335">
    <property type="entry name" value="LacI/GalR-like_sensor"/>
</dbReference>
<keyword evidence="2 6" id="KW-0238">DNA-binding</keyword>
<proteinExistence type="predicted"/>
<evidence type="ECO:0000256" key="3">
    <source>
        <dbReference type="ARBA" id="ARBA00023163"/>
    </source>
</evidence>
<dbReference type="Gene3D" id="1.10.260.40">
    <property type="entry name" value="lambda repressor-like DNA-binding domains"/>
    <property type="match status" value="1"/>
</dbReference>
<dbReference type="SMART" id="SM00354">
    <property type="entry name" value="HTH_LACI"/>
    <property type="match status" value="1"/>
</dbReference>
<dbReference type="PANTHER" id="PTHR30146">
    <property type="entry name" value="LACI-RELATED TRANSCRIPTIONAL REPRESSOR"/>
    <property type="match status" value="1"/>
</dbReference>
<dbReference type="Pfam" id="PF13377">
    <property type="entry name" value="Peripla_BP_3"/>
    <property type="match status" value="1"/>
</dbReference>
<dbReference type="EMBL" id="BAABLM010000012">
    <property type="protein sequence ID" value="GAA4686336.1"/>
    <property type="molecule type" value="Genomic_DNA"/>
</dbReference>
<dbReference type="PANTHER" id="PTHR30146:SF153">
    <property type="entry name" value="LACTOSE OPERON REPRESSOR"/>
    <property type="match status" value="1"/>
</dbReference>
<feature type="compositionally biased region" description="Basic and acidic residues" evidence="4">
    <location>
        <begin position="1"/>
        <end position="12"/>
    </location>
</feature>
<dbReference type="CDD" id="cd01392">
    <property type="entry name" value="HTH_LacI"/>
    <property type="match status" value="1"/>
</dbReference>
<reference evidence="7" key="1">
    <citation type="journal article" date="2019" name="Int. J. Syst. Evol. Microbiol.">
        <title>The Global Catalogue of Microorganisms (GCM) 10K type strain sequencing project: providing services to taxonomists for standard genome sequencing and annotation.</title>
        <authorList>
            <consortium name="The Broad Institute Genomics Platform"/>
            <consortium name="The Broad Institute Genome Sequencing Center for Infectious Disease"/>
            <person name="Wu L."/>
            <person name="Ma J."/>
        </authorList>
    </citation>
    <scope>NUCLEOTIDE SEQUENCE [LARGE SCALE GENOMIC DNA]</scope>
    <source>
        <strain evidence="7">JCM 18956</strain>
    </source>
</reference>
<evidence type="ECO:0000313" key="7">
    <source>
        <dbReference type="Proteomes" id="UP001501295"/>
    </source>
</evidence>
<dbReference type="Gene3D" id="3.40.50.2300">
    <property type="match status" value="2"/>
</dbReference>
<dbReference type="InterPro" id="IPR028082">
    <property type="entry name" value="Peripla_BP_I"/>
</dbReference>
<dbReference type="PROSITE" id="PS50932">
    <property type="entry name" value="HTH_LACI_2"/>
    <property type="match status" value="1"/>
</dbReference>
<accession>A0ABP8WBV3</accession>
<dbReference type="GO" id="GO:0003677">
    <property type="term" value="F:DNA binding"/>
    <property type="evidence" value="ECO:0007669"/>
    <property type="project" value="UniProtKB-KW"/>
</dbReference>
<evidence type="ECO:0000256" key="2">
    <source>
        <dbReference type="ARBA" id="ARBA00023125"/>
    </source>
</evidence>
<evidence type="ECO:0000259" key="5">
    <source>
        <dbReference type="PROSITE" id="PS50932"/>
    </source>
</evidence>
<feature type="region of interest" description="Disordered" evidence="4">
    <location>
        <begin position="320"/>
        <end position="343"/>
    </location>
</feature>
<dbReference type="CDD" id="cd06267">
    <property type="entry name" value="PBP1_LacI_sugar_binding-like"/>
    <property type="match status" value="1"/>
</dbReference>
<feature type="domain" description="HTH lacI-type" evidence="5">
    <location>
        <begin position="15"/>
        <end position="69"/>
    </location>
</feature>
<comment type="caution">
    <text evidence="6">The sequence shown here is derived from an EMBL/GenBank/DDBJ whole genome shotgun (WGS) entry which is preliminary data.</text>
</comment>
<keyword evidence="3" id="KW-0804">Transcription</keyword>